<dbReference type="EMBL" id="CP000413">
    <property type="protein sequence ID" value="ABJ59977.1"/>
    <property type="molecule type" value="Genomic_DNA"/>
</dbReference>
<accession>A0A805ZWY0</accession>
<dbReference type="AlphaFoldDB" id="A0A805ZWY0"/>
<keyword evidence="1" id="KW-0175">Coiled coil</keyword>
<evidence type="ECO:0008006" key="5">
    <source>
        <dbReference type="Google" id="ProtNLM"/>
    </source>
</evidence>
<feature type="coiled-coil region" evidence="1">
    <location>
        <begin position="60"/>
        <end position="105"/>
    </location>
</feature>
<protein>
    <recommendedName>
        <fullName evidence="5">DUF1351 domain-containing protein</fullName>
    </recommendedName>
</protein>
<dbReference type="KEGG" id="lga:LGAS_0581"/>
<proteinExistence type="predicted"/>
<organism evidence="3 4">
    <name type="scientific">Lactobacillus gasseri (strain ATCC 33323 / DSM 20243 / BCRC 14619 / CIP 102991 / JCM 1131 / KCTC 3163 / NCIMB 11718 / NCTC 13722 / AM63)</name>
    <dbReference type="NCBI Taxonomy" id="324831"/>
    <lineage>
        <taxon>Bacteria</taxon>
        <taxon>Bacillati</taxon>
        <taxon>Bacillota</taxon>
        <taxon>Bacilli</taxon>
        <taxon>Lactobacillales</taxon>
        <taxon>Lactobacillaceae</taxon>
        <taxon>Lactobacillus</taxon>
    </lineage>
</organism>
<evidence type="ECO:0000313" key="2">
    <source>
        <dbReference type="EMBL" id="ABJ59977.1"/>
    </source>
</evidence>
<name>A0A805ZWY0_LACGA</name>
<gene>
    <name evidence="2" type="ordered locus">LGAS_0581</name>
    <name evidence="3" type="ordered locus">LGAS_0643</name>
</gene>
<dbReference type="Proteomes" id="UP000000664">
    <property type="component" value="Chromosome"/>
</dbReference>
<evidence type="ECO:0000313" key="3">
    <source>
        <dbReference type="EMBL" id="ABJ60037.1"/>
    </source>
</evidence>
<dbReference type="EMBL" id="CP000413">
    <property type="protein sequence ID" value="ABJ60037.1"/>
    <property type="molecule type" value="Genomic_DNA"/>
</dbReference>
<dbReference type="InterPro" id="IPR009785">
    <property type="entry name" value="Prophage_Lj928_Orf309"/>
</dbReference>
<dbReference type="KEGG" id="lga:LGAS_0643"/>
<sequence length="286" mass="32770">MKEISTKLDETSPDYKVKFTPASIEFDDYGKLKEETDEIYKRYNGYVVVPENLKGDRAIAADLNKKAKALKAAKSTVRKQALKPLDEFNEQMDALIDEITDVSGQIHQGLKDYREQGIKLRHEANIKHIDKMAEKFGLTHEDIAYDAKWDNKSNNWKKIEENINQLLEKAAQERDFKNEKITLITEAAEKEQILPDSYINLIDDLTISEILARIKNDGKRQRELSLKKDEPIKQQVKGNSVIDTTTGEVVGETKVAYLKITGSDEQMKKLVEFIKSQGLKVEPIER</sequence>
<evidence type="ECO:0000313" key="4">
    <source>
        <dbReference type="Proteomes" id="UP000000664"/>
    </source>
</evidence>
<reference evidence="3 4" key="1">
    <citation type="journal article" date="2006" name="Proc. Natl. Acad. Sci. U.S.A.">
        <title>Comparative genomics of the lactic acid bacteria.</title>
        <authorList>
            <person name="Makarova K."/>
            <person name="Slesarev A."/>
            <person name="Wolf Y."/>
            <person name="Sorokin A."/>
            <person name="Mirkin B."/>
            <person name="Koonin E."/>
            <person name="Pavlov A."/>
            <person name="Pavlova N."/>
            <person name="Karamychev V."/>
            <person name="Polouchine N."/>
            <person name="Shakhova V."/>
            <person name="Grigoriev I."/>
            <person name="Lou Y."/>
            <person name="Rohksar D."/>
            <person name="Lucas S."/>
            <person name="Huang K."/>
            <person name="Goodstein D.M."/>
            <person name="Hawkins T."/>
            <person name="Plengvidhya V."/>
            <person name="Welker D."/>
            <person name="Hughes J."/>
            <person name="Goh Y."/>
            <person name="Benson A."/>
            <person name="Baldwin K."/>
            <person name="Lee J.H."/>
            <person name="Diaz-Muniz I."/>
            <person name="Dosti B."/>
            <person name="Smeianov V."/>
            <person name="Wechter W."/>
            <person name="Barabote R."/>
            <person name="Lorca G."/>
            <person name="Altermann E."/>
            <person name="Barrangou R."/>
            <person name="Ganesan B."/>
            <person name="Xie Y."/>
            <person name="Rawsthorne H."/>
            <person name="Tamir D."/>
            <person name="Parker C."/>
            <person name="Breidt F."/>
            <person name="Broadbent J."/>
            <person name="Hutkins R."/>
            <person name="O'Sullivan D."/>
            <person name="Steele J."/>
            <person name="Unlu G."/>
            <person name="Saier M."/>
            <person name="Klaenhammer T."/>
            <person name="Richardson P."/>
            <person name="Kozyavkin S."/>
            <person name="Weimer B."/>
            <person name="Mills D."/>
        </authorList>
    </citation>
    <scope>NUCLEOTIDE SEQUENCE [LARGE SCALE GENOMIC DNA]</scope>
    <source>
        <strain evidence="3">ATCC 33323</strain>
        <strain evidence="4">ATCC 33323 / DSM 20243 / BCRC 14619 / CIP 102991 / JCM 1131 / KCTC 3163 / NCIMB 11718 / NCTC 13722 / AM63</strain>
    </source>
</reference>
<dbReference type="GeneID" id="29639885"/>
<dbReference type="Pfam" id="PF07083">
    <property type="entry name" value="DUF1351"/>
    <property type="match status" value="1"/>
</dbReference>
<dbReference type="RefSeq" id="WP_011678810.1">
    <property type="nucleotide sequence ID" value="NC_008530.1"/>
</dbReference>
<evidence type="ECO:0000256" key="1">
    <source>
        <dbReference type="SAM" id="Coils"/>
    </source>
</evidence>